<evidence type="ECO:0000313" key="2">
    <source>
        <dbReference type="Proteomes" id="UP001187192"/>
    </source>
</evidence>
<sequence length="62" mass="6662">MTERALFSITEGIAKSASKALKAVLFHAEEKQVHNQVKVRLKSHVPCGCLLDGRASLSATIA</sequence>
<name>A0AA87YYB2_FICCA</name>
<keyword evidence="2" id="KW-1185">Reference proteome</keyword>
<dbReference type="Gramene" id="FCD_00017711-RA">
    <property type="protein sequence ID" value="FCD_00017711-RA:cds"/>
    <property type="gene ID" value="FCD_00017711"/>
</dbReference>
<accession>A0AA87YYB2</accession>
<evidence type="ECO:0000313" key="1">
    <source>
        <dbReference type="EMBL" id="GMN21320.1"/>
    </source>
</evidence>
<dbReference type="EMBL" id="BTGU01005264">
    <property type="protein sequence ID" value="GMN21320.1"/>
    <property type="molecule type" value="Genomic_DNA"/>
</dbReference>
<protein>
    <submittedName>
        <fullName evidence="1">Uncharacterized protein</fullName>
    </submittedName>
</protein>
<reference evidence="1" key="1">
    <citation type="submission" date="2023-07" db="EMBL/GenBank/DDBJ databases">
        <title>draft genome sequence of fig (Ficus carica).</title>
        <authorList>
            <person name="Takahashi T."/>
            <person name="Nishimura K."/>
        </authorList>
    </citation>
    <scope>NUCLEOTIDE SEQUENCE</scope>
</reference>
<dbReference type="Proteomes" id="UP001187192">
    <property type="component" value="Unassembled WGS sequence"/>
</dbReference>
<organism evidence="1 2">
    <name type="scientific">Ficus carica</name>
    <name type="common">Common fig</name>
    <dbReference type="NCBI Taxonomy" id="3494"/>
    <lineage>
        <taxon>Eukaryota</taxon>
        <taxon>Viridiplantae</taxon>
        <taxon>Streptophyta</taxon>
        <taxon>Embryophyta</taxon>
        <taxon>Tracheophyta</taxon>
        <taxon>Spermatophyta</taxon>
        <taxon>Magnoliopsida</taxon>
        <taxon>eudicotyledons</taxon>
        <taxon>Gunneridae</taxon>
        <taxon>Pentapetalae</taxon>
        <taxon>rosids</taxon>
        <taxon>fabids</taxon>
        <taxon>Rosales</taxon>
        <taxon>Moraceae</taxon>
        <taxon>Ficeae</taxon>
        <taxon>Ficus</taxon>
    </lineage>
</organism>
<comment type="caution">
    <text evidence="1">The sequence shown here is derived from an EMBL/GenBank/DDBJ whole genome shotgun (WGS) entry which is preliminary data.</text>
</comment>
<dbReference type="AlphaFoldDB" id="A0AA87YYB2"/>
<proteinExistence type="predicted"/>
<gene>
    <name evidence="1" type="ORF">TIFTF001_047263</name>
</gene>